<evidence type="ECO:0000256" key="4">
    <source>
        <dbReference type="ARBA" id="ARBA00022729"/>
    </source>
</evidence>
<name>A0ABN1J9Y2_9CLOT</name>
<protein>
    <submittedName>
        <fullName evidence="5">Metal ABC transporter substrate-binding protein</fullName>
    </submittedName>
</protein>
<dbReference type="SUPFAM" id="SSF53807">
    <property type="entry name" value="Helical backbone' metal receptor"/>
    <property type="match status" value="1"/>
</dbReference>
<reference evidence="5 6" key="1">
    <citation type="journal article" date="2019" name="Int. J. Syst. Evol. Microbiol.">
        <title>The Global Catalogue of Microorganisms (GCM) 10K type strain sequencing project: providing services to taxonomists for standard genome sequencing and annotation.</title>
        <authorList>
            <consortium name="The Broad Institute Genomics Platform"/>
            <consortium name="The Broad Institute Genome Sequencing Center for Infectious Disease"/>
            <person name="Wu L."/>
            <person name="Ma J."/>
        </authorList>
    </citation>
    <scope>NUCLEOTIDE SEQUENCE [LARGE SCALE GENOMIC DNA]</scope>
    <source>
        <strain evidence="5 6">JCM 1407</strain>
    </source>
</reference>
<evidence type="ECO:0000313" key="5">
    <source>
        <dbReference type="EMBL" id="GAA0733426.1"/>
    </source>
</evidence>
<dbReference type="PANTHER" id="PTHR42953:SF1">
    <property type="entry name" value="METAL-BINDING PROTEIN HI_0362-RELATED"/>
    <property type="match status" value="1"/>
</dbReference>
<dbReference type="InterPro" id="IPR006127">
    <property type="entry name" value="ZnuA-like"/>
</dbReference>
<evidence type="ECO:0000256" key="2">
    <source>
        <dbReference type="ARBA" id="ARBA00022448"/>
    </source>
</evidence>
<dbReference type="PRINTS" id="PR00691">
    <property type="entry name" value="ADHESINB"/>
</dbReference>
<comment type="caution">
    <text evidence="5">The sequence shown here is derived from an EMBL/GenBank/DDBJ whole genome shotgun (WGS) entry which is preliminary data.</text>
</comment>
<keyword evidence="4" id="KW-0732">Signal</keyword>
<dbReference type="Gene3D" id="3.40.50.1980">
    <property type="entry name" value="Nitrogenase molybdenum iron protein domain"/>
    <property type="match status" value="1"/>
</dbReference>
<dbReference type="InterPro" id="IPR006129">
    <property type="entry name" value="AdhesinB"/>
</dbReference>
<proteinExistence type="predicted"/>
<keyword evidence="2" id="KW-0813">Transport</keyword>
<comment type="subcellular location">
    <subcellularLocation>
        <location evidence="1">Cell envelope</location>
    </subcellularLocation>
</comment>
<evidence type="ECO:0000256" key="3">
    <source>
        <dbReference type="ARBA" id="ARBA00022723"/>
    </source>
</evidence>
<dbReference type="InterPro" id="IPR050492">
    <property type="entry name" value="Bact_metal-bind_prot9"/>
</dbReference>
<dbReference type="EMBL" id="BAAACG010000003">
    <property type="protein sequence ID" value="GAA0733426.1"/>
    <property type="molecule type" value="Genomic_DNA"/>
</dbReference>
<dbReference type="RefSeq" id="WP_343758391.1">
    <property type="nucleotide sequence ID" value="NZ_BAAACG010000003.1"/>
</dbReference>
<organism evidence="5 6">
    <name type="scientific">Clostridium oceanicum</name>
    <dbReference type="NCBI Taxonomy" id="1543"/>
    <lineage>
        <taxon>Bacteria</taxon>
        <taxon>Bacillati</taxon>
        <taxon>Bacillota</taxon>
        <taxon>Clostridia</taxon>
        <taxon>Eubacteriales</taxon>
        <taxon>Clostridiaceae</taxon>
        <taxon>Clostridium</taxon>
    </lineage>
</organism>
<keyword evidence="6" id="KW-1185">Reference proteome</keyword>
<evidence type="ECO:0000313" key="6">
    <source>
        <dbReference type="Proteomes" id="UP001501510"/>
    </source>
</evidence>
<gene>
    <name evidence="5" type="ORF">GCM10008906_04240</name>
</gene>
<evidence type="ECO:0000256" key="1">
    <source>
        <dbReference type="ARBA" id="ARBA00004196"/>
    </source>
</evidence>
<dbReference type="Proteomes" id="UP001501510">
    <property type="component" value="Unassembled WGS sequence"/>
</dbReference>
<keyword evidence="3" id="KW-0479">Metal-binding</keyword>
<dbReference type="Pfam" id="PF01297">
    <property type="entry name" value="ZnuA"/>
    <property type="match status" value="1"/>
</dbReference>
<dbReference type="PANTHER" id="PTHR42953">
    <property type="entry name" value="HIGH-AFFINITY ZINC UPTAKE SYSTEM PROTEIN ZNUA-RELATED"/>
    <property type="match status" value="1"/>
</dbReference>
<sequence length="306" mass="35815">MKKIISFFFVILISINITGCSKNTAAEYGSEEGLALKEEKYLDIMTTDKNLYNIVKRIVGDKHYVDYMFSNRKETIDFKFSKDSLNNISKKDLFLYVGVDFEPWIDSFLNGLNKNKVAVVNSSRGVRTIAYDRKVKYNDKVLKNNPYYFLNLNNYKIVLSNIKNSIQDKDPGNRGFYEKNFSEILKDVSEYDDKFKKIGSDLKKYNFIIDEDNLDYFLDYLGLNVTKIIRDDKGKITNSTDINNLLNSSNKKTVFLYSEDKQYKDNKKLIEDNKLKSSKLKVYNSNITYKDIMKYNLDILNNIIKK</sequence>
<accession>A0ABN1J9Y2</accession>